<evidence type="ECO:0000256" key="8">
    <source>
        <dbReference type="ARBA" id="ARBA00023214"/>
    </source>
</evidence>
<evidence type="ECO:0000256" key="6">
    <source>
        <dbReference type="ARBA" id="ARBA00023136"/>
    </source>
</evidence>
<dbReference type="SMART" id="SM00116">
    <property type="entry name" value="CBS"/>
    <property type="match status" value="2"/>
</dbReference>
<feature type="transmembrane region" description="Helical" evidence="11">
    <location>
        <begin position="273"/>
        <end position="291"/>
    </location>
</feature>
<keyword evidence="10" id="KW-0129">CBS domain</keyword>
<dbReference type="AlphaFoldDB" id="A0A6S7BEP2"/>
<organism evidence="13 14">
    <name type="scientific">Paraburkholderia ultramafica</name>
    <dbReference type="NCBI Taxonomy" id="1544867"/>
    <lineage>
        <taxon>Bacteria</taxon>
        <taxon>Pseudomonadati</taxon>
        <taxon>Pseudomonadota</taxon>
        <taxon>Betaproteobacteria</taxon>
        <taxon>Burkholderiales</taxon>
        <taxon>Burkholderiaceae</taxon>
        <taxon>Paraburkholderia</taxon>
    </lineage>
</organism>
<dbReference type="CDD" id="cd02205">
    <property type="entry name" value="CBS_pair_SF"/>
    <property type="match status" value="1"/>
</dbReference>
<dbReference type="Pfam" id="PF00571">
    <property type="entry name" value="CBS"/>
    <property type="match status" value="2"/>
</dbReference>
<comment type="subcellular location">
    <subcellularLocation>
        <location evidence="1">Membrane</location>
        <topology evidence="1">Multi-pass membrane protein</topology>
    </subcellularLocation>
</comment>
<reference evidence="13 14" key="1">
    <citation type="submission" date="2020-04" db="EMBL/GenBank/DDBJ databases">
        <authorList>
            <person name="De Canck E."/>
        </authorList>
    </citation>
    <scope>NUCLEOTIDE SEQUENCE [LARGE SCALE GENOMIC DNA]</scope>
    <source>
        <strain evidence="13 14">LMG 28614</strain>
    </source>
</reference>
<dbReference type="Gene3D" id="1.10.3080.10">
    <property type="entry name" value="Clc chloride channel"/>
    <property type="match status" value="1"/>
</dbReference>
<keyword evidence="2" id="KW-0813">Transport</keyword>
<keyword evidence="6 11" id="KW-0472">Membrane</keyword>
<feature type="transmembrane region" description="Helical" evidence="11">
    <location>
        <begin position="343"/>
        <end position="363"/>
    </location>
</feature>
<keyword evidence="5" id="KW-0406">Ion transport</keyword>
<dbReference type="NCBIfam" id="NF002505">
    <property type="entry name" value="PRK01862.1"/>
    <property type="match status" value="1"/>
</dbReference>
<accession>A0A6S7BEP2</accession>
<feature type="transmembrane region" description="Helical" evidence="11">
    <location>
        <begin position="399"/>
        <end position="418"/>
    </location>
</feature>
<feature type="transmembrane region" description="Helical" evidence="11">
    <location>
        <begin position="69"/>
        <end position="90"/>
    </location>
</feature>
<dbReference type="PRINTS" id="PR00762">
    <property type="entry name" value="CLCHANNEL"/>
</dbReference>
<keyword evidence="3 11" id="KW-0812">Transmembrane</keyword>
<dbReference type="CDD" id="cd00400">
    <property type="entry name" value="Voltage_gated_ClC"/>
    <property type="match status" value="1"/>
</dbReference>
<evidence type="ECO:0000256" key="5">
    <source>
        <dbReference type="ARBA" id="ARBA00023065"/>
    </source>
</evidence>
<dbReference type="GO" id="GO:0005886">
    <property type="term" value="C:plasma membrane"/>
    <property type="evidence" value="ECO:0007669"/>
    <property type="project" value="TreeGrafter"/>
</dbReference>
<protein>
    <submittedName>
        <fullName evidence="13">Voltage-gated ClC-type chloride channel ClcB</fullName>
    </submittedName>
</protein>
<evidence type="ECO:0000313" key="14">
    <source>
        <dbReference type="Proteomes" id="UP000494365"/>
    </source>
</evidence>
<keyword evidence="8" id="KW-0868">Chloride</keyword>
<keyword evidence="7" id="KW-0869">Chloride channel</keyword>
<dbReference type="RefSeq" id="WP_175151594.1">
    <property type="nucleotide sequence ID" value="NZ_CADIKK010000022.1"/>
</dbReference>
<evidence type="ECO:0000256" key="3">
    <source>
        <dbReference type="ARBA" id="ARBA00022692"/>
    </source>
</evidence>
<feature type="transmembrane region" description="Helical" evidence="11">
    <location>
        <begin position="229"/>
        <end position="252"/>
    </location>
</feature>
<dbReference type="Gene3D" id="3.10.580.10">
    <property type="entry name" value="CBS-domain"/>
    <property type="match status" value="1"/>
</dbReference>
<gene>
    <name evidence="13" type="primary">clcB_3</name>
    <name evidence="13" type="ORF">LMG28614_04483</name>
</gene>
<feature type="transmembrane region" description="Helical" evidence="11">
    <location>
        <begin position="165"/>
        <end position="188"/>
    </location>
</feature>
<dbReference type="Pfam" id="PF00654">
    <property type="entry name" value="Voltage_CLC"/>
    <property type="match status" value="1"/>
</dbReference>
<feature type="transmembrane region" description="Helical" evidence="11">
    <location>
        <begin position="369"/>
        <end position="392"/>
    </location>
</feature>
<dbReference type="PANTHER" id="PTHR43427:SF6">
    <property type="entry name" value="CHLORIDE CHANNEL PROTEIN CLC-E"/>
    <property type="match status" value="1"/>
</dbReference>
<keyword evidence="4 11" id="KW-1133">Transmembrane helix</keyword>
<evidence type="ECO:0000256" key="1">
    <source>
        <dbReference type="ARBA" id="ARBA00004141"/>
    </source>
</evidence>
<proteinExistence type="predicted"/>
<evidence type="ECO:0000256" key="11">
    <source>
        <dbReference type="SAM" id="Phobius"/>
    </source>
</evidence>
<evidence type="ECO:0000256" key="4">
    <source>
        <dbReference type="ARBA" id="ARBA00022989"/>
    </source>
</evidence>
<dbReference type="PROSITE" id="PS51371">
    <property type="entry name" value="CBS"/>
    <property type="match status" value="2"/>
</dbReference>
<feature type="transmembrane region" description="Helical" evidence="11">
    <location>
        <begin position="311"/>
        <end position="331"/>
    </location>
</feature>
<dbReference type="SUPFAM" id="SSF54631">
    <property type="entry name" value="CBS-domain pair"/>
    <property type="match status" value="1"/>
</dbReference>
<evidence type="ECO:0000256" key="10">
    <source>
        <dbReference type="PROSITE-ProRule" id="PRU00703"/>
    </source>
</evidence>
<dbReference type="SUPFAM" id="SSF81340">
    <property type="entry name" value="Clc chloride channel"/>
    <property type="match status" value="1"/>
</dbReference>
<dbReference type="Proteomes" id="UP000494365">
    <property type="component" value="Unassembled WGS sequence"/>
</dbReference>
<dbReference type="GO" id="GO:0005254">
    <property type="term" value="F:chloride channel activity"/>
    <property type="evidence" value="ECO:0007669"/>
    <property type="project" value="UniProtKB-KW"/>
</dbReference>
<feature type="domain" description="CBS" evidence="12">
    <location>
        <begin position="452"/>
        <end position="510"/>
    </location>
</feature>
<feature type="transmembrane region" description="Helical" evidence="11">
    <location>
        <begin position="21"/>
        <end position="40"/>
    </location>
</feature>
<dbReference type="EMBL" id="CADIKK010000022">
    <property type="protein sequence ID" value="CAB3797023.1"/>
    <property type="molecule type" value="Genomic_DNA"/>
</dbReference>
<feature type="domain" description="CBS" evidence="12">
    <location>
        <begin position="518"/>
        <end position="579"/>
    </location>
</feature>
<sequence>MNRNPFAPRTFIWKILRQPDGHAMLLWAVVVGVAGAYATAAFREGIDLLQKCFGGEPGNFVEMARHMPWPARVALPTVGGLIAGICLVLARRSSSKSGADYMEAVTIGDGVVPVWQSMWRSISSLFTIASGGSIGREGSMVQLAALCSSMIGRWVRFDPARLRTLVACGAAAGITSAYNAPIAGAFFVTEVVLGSMAMEWFGPILVSSVVANITMREFAGYRPPYQMPVFPTVTGIEVLPFIVLGLLCGVLAPRFLRLLSASKKGFGKVPLPLPLKLGLGGLIVGVVSIWAPEVWGNGYEVVNSLLHQPWTWTALLIVLALKVIATLATAGTGAVGGVFTPTLFVGAVVGCLFGVSVHGIWPHTTSEPFAYVIVGMGAFLAGATNAPLMAILMIFEMTLSYQVVLPLMLSCVIAYFAARNAEHTSMYETTVRRNRAQRDRLRLAATRMRELMKPAETVVTLDASVEELTRMFLAHPVKYLYVVDEQQRFCGVVALEDLASDHIASPQSPRRTTAADYLLPDFHVLTPDMTLGQGLQLFLNFRGERLPVIDPKSKSAPILGVVHKTSLLDAYVRMNPATL</sequence>
<dbReference type="InterPro" id="IPR014743">
    <property type="entry name" value="Cl-channel_core"/>
</dbReference>
<dbReference type="InterPro" id="IPR046342">
    <property type="entry name" value="CBS_dom_sf"/>
</dbReference>
<dbReference type="InterPro" id="IPR000644">
    <property type="entry name" value="CBS_dom"/>
</dbReference>
<name>A0A6S7BEP2_9BURK</name>
<keyword evidence="9" id="KW-0407">Ion channel</keyword>
<dbReference type="InterPro" id="IPR050368">
    <property type="entry name" value="ClC-type_chloride_channel"/>
</dbReference>
<evidence type="ECO:0000256" key="9">
    <source>
        <dbReference type="ARBA" id="ARBA00023303"/>
    </source>
</evidence>
<dbReference type="PANTHER" id="PTHR43427">
    <property type="entry name" value="CHLORIDE CHANNEL PROTEIN CLC-E"/>
    <property type="match status" value="1"/>
</dbReference>
<keyword evidence="14" id="KW-1185">Reference proteome</keyword>
<evidence type="ECO:0000256" key="2">
    <source>
        <dbReference type="ARBA" id="ARBA00022448"/>
    </source>
</evidence>
<dbReference type="InterPro" id="IPR001807">
    <property type="entry name" value="ClC"/>
</dbReference>
<dbReference type="GO" id="GO:0034707">
    <property type="term" value="C:chloride channel complex"/>
    <property type="evidence" value="ECO:0007669"/>
    <property type="project" value="UniProtKB-KW"/>
</dbReference>
<evidence type="ECO:0000259" key="12">
    <source>
        <dbReference type="PROSITE" id="PS51371"/>
    </source>
</evidence>
<evidence type="ECO:0000313" key="13">
    <source>
        <dbReference type="EMBL" id="CAB3797023.1"/>
    </source>
</evidence>
<evidence type="ECO:0000256" key="7">
    <source>
        <dbReference type="ARBA" id="ARBA00023173"/>
    </source>
</evidence>